<comment type="cofactor">
    <cofactor evidence="1">
        <name>Mg(2+)</name>
        <dbReference type="ChEBI" id="CHEBI:18420"/>
    </cofactor>
</comment>
<keyword evidence="4" id="KW-0479">Metal-binding</keyword>
<keyword evidence="5" id="KW-0460">Magnesium</keyword>
<keyword evidence="9" id="KW-1185">Reference proteome</keyword>
<evidence type="ECO:0000256" key="7">
    <source>
        <dbReference type="RuleBase" id="RU004466"/>
    </source>
</evidence>
<reference evidence="8 9" key="1">
    <citation type="submission" date="2019-05" db="EMBL/GenBank/DDBJ databases">
        <title>Thiomicrorhabdus sediminis sp. nov, a novel sulfur-oxidizing bacterium isolated from coastal sediment.</title>
        <authorList>
            <person name="Liu X."/>
        </authorList>
    </citation>
    <scope>NUCLEOTIDE SEQUENCE [LARGE SCALE GENOMIC DNA]</scope>
    <source>
        <strain evidence="8 9">G1</strain>
    </source>
</reference>
<name>A0A4V1HHS0_9GAMM</name>
<evidence type="ECO:0000256" key="4">
    <source>
        <dbReference type="ARBA" id="ARBA00022723"/>
    </source>
</evidence>
<dbReference type="NCBIfam" id="NF045485">
    <property type="entry name" value="FPPsyn"/>
    <property type="match status" value="1"/>
</dbReference>
<keyword evidence="3 7" id="KW-0808">Transferase</keyword>
<comment type="similarity">
    <text evidence="2 7">Belongs to the FPP/GGPP synthase family.</text>
</comment>
<dbReference type="GO" id="GO:0016114">
    <property type="term" value="P:terpenoid biosynthetic process"/>
    <property type="evidence" value="ECO:0007669"/>
    <property type="project" value="UniProtKB-ARBA"/>
</dbReference>
<evidence type="ECO:0000256" key="3">
    <source>
        <dbReference type="ARBA" id="ARBA00022679"/>
    </source>
</evidence>
<organism evidence="8 9">
    <name type="scientific">Thiomicrorhabdus sediminis</name>
    <dbReference type="NCBI Taxonomy" id="2580412"/>
    <lineage>
        <taxon>Bacteria</taxon>
        <taxon>Pseudomonadati</taxon>
        <taxon>Pseudomonadota</taxon>
        <taxon>Gammaproteobacteria</taxon>
        <taxon>Thiotrichales</taxon>
        <taxon>Piscirickettsiaceae</taxon>
        <taxon>Thiomicrorhabdus</taxon>
    </lineage>
</organism>
<dbReference type="PANTHER" id="PTHR43281">
    <property type="entry name" value="FARNESYL DIPHOSPHATE SYNTHASE"/>
    <property type="match status" value="1"/>
</dbReference>
<evidence type="ECO:0000256" key="6">
    <source>
        <dbReference type="ARBA" id="ARBA00023229"/>
    </source>
</evidence>
<dbReference type="GO" id="GO:0004659">
    <property type="term" value="F:prenyltransferase activity"/>
    <property type="evidence" value="ECO:0007669"/>
    <property type="project" value="InterPro"/>
</dbReference>
<evidence type="ECO:0000313" key="9">
    <source>
        <dbReference type="Proteomes" id="UP000304864"/>
    </source>
</evidence>
<proteinExistence type="inferred from homology"/>
<dbReference type="GO" id="GO:0005737">
    <property type="term" value="C:cytoplasm"/>
    <property type="evidence" value="ECO:0007669"/>
    <property type="project" value="UniProtKB-ARBA"/>
</dbReference>
<dbReference type="FunFam" id="1.10.600.10:FF:000001">
    <property type="entry name" value="Geranylgeranyl diphosphate synthase"/>
    <property type="match status" value="1"/>
</dbReference>
<dbReference type="Proteomes" id="UP000304864">
    <property type="component" value="Chromosome"/>
</dbReference>
<dbReference type="AlphaFoldDB" id="A0A4V1HHS0"/>
<dbReference type="Pfam" id="PF00348">
    <property type="entry name" value="polyprenyl_synt"/>
    <property type="match status" value="1"/>
</dbReference>
<evidence type="ECO:0000313" key="8">
    <source>
        <dbReference type="EMBL" id="QCU89993.1"/>
    </source>
</evidence>
<accession>A0A4V1HHS0</accession>
<dbReference type="InterPro" id="IPR008949">
    <property type="entry name" value="Isoprenoid_synthase_dom_sf"/>
</dbReference>
<dbReference type="PANTHER" id="PTHR43281:SF1">
    <property type="entry name" value="FARNESYL DIPHOSPHATE SYNTHASE"/>
    <property type="match status" value="1"/>
</dbReference>
<dbReference type="InterPro" id="IPR033749">
    <property type="entry name" value="Polyprenyl_synt_CS"/>
</dbReference>
<dbReference type="GO" id="GO:0046872">
    <property type="term" value="F:metal ion binding"/>
    <property type="evidence" value="ECO:0007669"/>
    <property type="project" value="UniProtKB-KW"/>
</dbReference>
<dbReference type="InterPro" id="IPR053378">
    <property type="entry name" value="Prenyl_diphosphate_synthase"/>
</dbReference>
<gene>
    <name evidence="8" type="ORF">FE785_04775</name>
</gene>
<dbReference type="GO" id="GO:0008654">
    <property type="term" value="P:phospholipid biosynthetic process"/>
    <property type="evidence" value="ECO:0007669"/>
    <property type="project" value="UniProtKB-ARBA"/>
</dbReference>
<protein>
    <submittedName>
        <fullName evidence="8">Geranyl transferase</fullName>
    </submittedName>
</protein>
<dbReference type="EMBL" id="CP040602">
    <property type="protein sequence ID" value="QCU89993.1"/>
    <property type="molecule type" value="Genomic_DNA"/>
</dbReference>
<keyword evidence="6" id="KW-0414">Isoprene biosynthesis</keyword>
<dbReference type="InterPro" id="IPR000092">
    <property type="entry name" value="Polyprenyl_synt"/>
</dbReference>
<dbReference type="PROSITE" id="PS00723">
    <property type="entry name" value="POLYPRENYL_SYNTHASE_1"/>
    <property type="match status" value="1"/>
</dbReference>
<evidence type="ECO:0000256" key="5">
    <source>
        <dbReference type="ARBA" id="ARBA00022842"/>
    </source>
</evidence>
<dbReference type="CDD" id="cd00685">
    <property type="entry name" value="Trans_IPPS_HT"/>
    <property type="match status" value="1"/>
</dbReference>
<dbReference type="KEGG" id="thig:FE785_04775"/>
<dbReference type="SFLD" id="SFLDS00005">
    <property type="entry name" value="Isoprenoid_Synthase_Type_I"/>
    <property type="match status" value="1"/>
</dbReference>
<dbReference type="Gene3D" id="1.10.600.10">
    <property type="entry name" value="Farnesyl Diphosphate Synthase"/>
    <property type="match status" value="1"/>
</dbReference>
<evidence type="ECO:0000256" key="1">
    <source>
        <dbReference type="ARBA" id="ARBA00001946"/>
    </source>
</evidence>
<dbReference type="SFLD" id="SFLDG01017">
    <property type="entry name" value="Polyprenyl_Transferase_Like"/>
    <property type="match status" value="1"/>
</dbReference>
<dbReference type="PROSITE" id="PS00444">
    <property type="entry name" value="POLYPRENYL_SYNTHASE_2"/>
    <property type="match status" value="1"/>
</dbReference>
<dbReference type="SUPFAM" id="SSF48576">
    <property type="entry name" value="Terpenoid synthases"/>
    <property type="match status" value="1"/>
</dbReference>
<dbReference type="OrthoDB" id="9805316at2"/>
<evidence type="ECO:0000256" key="2">
    <source>
        <dbReference type="ARBA" id="ARBA00006706"/>
    </source>
</evidence>
<dbReference type="RefSeq" id="WP_138564670.1">
    <property type="nucleotide sequence ID" value="NZ_CP040602.1"/>
</dbReference>
<sequence length="295" mass="32946">MQTQLSAYQMRINLVLERAISQFSERQIGDRHPLFDAIRYATMNNGKRVRPALAYAIADALQIELQYIDSAAAALELIHSYSLVHDDLPAMDDDDLRRGQPTCHIQFDEATAILVGDAQQSLAFQLVSEDETLDAEHKVEILHLLSATSGPLGMIGGQMLDLRAEEQPVDLQQLKTLHILKTARLIQCALLIGAIHHQDYATLKPALWQLGELIGLAFQVHDDIIDIESSTETLGKPQGSDQLNDKSTYPKLMGLDKAKQYRDELLNEAKNLLSNSAFKHPFIADLIDYIGSRDH</sequence>